<dbReference type="Proteomes" id="UP000295525">
    <property type="component" value="Unassembled WGS sequence"/>
</dbReference>
<dbReference type="GO" id="GO:0016787">
    <property type="term" value="F:hydrolase activity"/>
    <property type="evidence" value="ECO:0007669"/>
    <property type="project" value="UniProtKB-KW"/>
</dbReference>
<dbReference type="InterPro" id="IPR014001">
    <property type="entry name" value="Helicase_ATP-bd"/>
</dbReference>
<evidence type="ECO:0000259" key="9">
    <source>
        <dbReference type="PROSITE" id="PS51194"/>
    </source>
</evidence>
<keyword evidence="3 7" id="KW-0347">Helicase</keyword>
<dbReference type="GO" id="GO:0003724">
    <property type="term" value="F:RNA helicase activity"/>
    <property type="evidence" value="ECO:0007669"/>
    <property type="project" value="InterPro"/>
</dbReference>
<evidence type="ECO:0000256" key="1">
    <source>
        <dbReference type="ARBA" id="ARBA00022741"/>
    </source>
</evidence>
<keyword evidence="4 7" id="KW-0067">ATP-binding</keyword>
<dbReference type="InterPro" id="IPR050079">
    <property type="entry name" value="DEAD_box_RNA_helicase"/>
</dbReference>
<evidence type="ECO:0000256" key="5">
    <source>
        <dbReference type="ARBA" id="ARBA00038437"/>
    </source>
</evidence>
<comment type="similarity">
    <text evidence="5 7">Belongs to the DEAD box helicase family.</text>
</comment>
<reference evidence="11 12" key="1">
    <citation type="submission" date="2019-03" db="EMBL/GenBank/DDBJ databases">
        <title>Genomic Encyclopedia of Type Strains, Phase IV (KMG-IV): sequencing the most valuable type-strain genomes for metagenomic binning, comparative biology and taxonomic classification.</title>
        <authorList>
            <person name="Goeker M."/>
        </authorList>
    </citation>
    <scope>NUCLEOTIDE SEQUENCE [LARGE SCALE GENOMIC DNA]</scope>
    <source>
        <strain evidence="11 12">DSM 24591</strain>
    </source>
</reference>
<gene>
    <name evidence="11" type="ORF">EDC26_105145</name>
</gene>
<dbReference type="PANTHER" id="PTHR47959:SF1">
    <property type="entry name" value="ATP-DEPENDENT RNA HELICASE DBPA"/>
    <property type="match status" value="1"/>
</dbReference>
<dbReference type="SUPFAM" id="SSF52540">
    <property type="entry name" value="P-loop containing nucleoside triphosphate hydrolases"/>
    <property type="match status" value="1"/>
</dbReference>
<name>A0A4R3M7M2_9BURK</name>
<dbReference type="Gene3D" id="3.30.70.330">
    <property type="match status" value="1"/>
</dbReference>
<comment type="caution">
    <text evidence="11">The sequence shown here is derived from an EMBL/GenBank/DDBJ whole genome shotgun (WGS) entry which is preliminary data.</text>
</comment>
<evidence type="ECO:0000313" key="12">
    <source>
        <dbReference type="Proteomes" id="UP000295525"/>
    </source>
</evidence>
<protein>
    <submittedName>
        <fullName evidence="11">ATP-dependent RNA helicase DbpA</fullName>
    </submittedName>
</protein>
<dbReference type="Pfam" id="PF00270">
    <property type="entry name" value="DEAD"/>
    <property type="match status" value="1"/>
</dbReference>
<feature type="domain" description="Helicase ATP-binding" evidence="8">
    <location>
        <begin position="45"/>
        <end position="216"/>
    </location>
</feature>
<dbReference type="InterPro" id="IPR012677">
    <property type="entry name" value="Nucleotide-bd_a/b_plait_sf"/>
</dbReference>
<keyword evidence="12" id="KW-1185">Reference proteome</keyword>
<dbReference type="Pfam" id="PF00271">
    <property type="entry name" value="Helicase_C"/>
    <property type="match status" value="1"/>
</dbReference>
<dbReference type="PROSITE" id="PS51195">
    <property type="entry name" value="Q_MOTIF"/>
    <property type="match status" value="1"/>
</dbReference>
<dbReference type="CDD" id="cd12501">
    <property type="entry name" value="RRM_EcDbpA_like"/>
    <property type="match status" value="1"/>
</dbReference>
<dbReference type="InterPro" id="IPR044742">
    <property type="entry name" value="DEAD/DEAH_RhlB"/>
</dbReference>
<organism evidence="11 12">
    <name type="scientific">Paralcaligenes ureilyticus</name>
    <dbReference type="NCBI Taxonomy" id="627131"/>
    <lineage>
        <taxon>Bacteria</taxon>
        <taxon>Pseudomonadati</taxon>
        <taxon>Pseudomonadota</taxon>
        <taxon>Betaproteobacteria</taxon>
        <taxon>Burkholderiales</taxon>
        <taxon>Alcaligenaceae</taxon>
        <taxon>Paralcaligenes</taxon>
    </lineage>
</organism>
<keyword evidence="2 7" id="KW-0378">Hydrolase</keyword>
<evidence type="ECO:0000313" key="11">
    <source>
        <dbReference type="EMBL" id="TCT08593.1"/>
    </source>
</evidence>
<dbReference type="CDD" id="cd00268">
    <property type="entry name" value="DEADc"/>
    <property type="match status" value="1"/>
</dbReference>
<evidence type="ECO:0000256" key="6">
    <source>
        <dbReference type="PROSITE-ProRule" id="PRU00552"/>
    </source>
</evidence>
<dbReference type="PROSITE" id="PS51192">
    <property type="entry name" value="HELICASE_ATP_BIND_1"/>
    <property type="match status" value="1"/>
</dbReference>
<dbReference type="InterPro" id="IPR001650">
    <property type="entry name" value="Helicase_C-like"/>
</dbReference>
<dbReference type="InterPro" id="IPR000629">
    <property type="entry name" value="RNA-helicase_DEAD-box_CS"/>
</dbReference>
<feature type="short sequence motif" description="Q motif" evidence="6">
    <location>
        <begin position="14"/>
        <end position="42"/>
    </location>
</feature>
<dbReference type="GO" id="GO:0005829">
    <property type="term" value="C:cytosol"/>
    <property type="evidence" value="ECO:0007669"/>
    <property type="project" value="TreeGrafter"/>
</dbReference>
<evidence type="ECO:0000256" key="2">
    <source>
        <dbReference type="ARBA" id="ARBA00022801"/>
    </source>
</evidence>
<dbReference type="InterPro" id="IPR005580">
    <property type="entry name" value="DbpA/CsdA_RNA-bd_dom"/>
</dbReference>
<keyword evidence="1 7" id="KW-0547">Nucleotide-binding</keyword>
<evidence type="ECO:0000256" key="4">
    <source>
        <dbReference type="ARBA" id="ARBA00022840"/>
    </source>
</evidence>
<dbReference type="SMART" id="SM00487">
    <property type="entry name" value="DEXDc"/>
    <property type="match status" value="1"/>
</dbReference>
<dbReference type="CDD" id="cd18787">
    <property type="entry name" value="SF2_C_DEAD"/>
    <property type="match status" value="1"/>
</dbReference>
<sequence>MISFYAGNPTVSTSSFSTLALTPAELDNLEQLGYRDMTPIQAQSLPLILAGQDLIAQAKTGSGKTAAFGLGVLHKINPADFATQALVLCPTRELADQVANELRRLARSTSNVKILTVCGGTPIRPQIESLARGAHVIVGTPGRLLDHIERASIDLSTIHTLVLDEADRMVDMGFYDDIVTVVDACASTRQTLLFSATYPADIRRASARFLKKPAEVKVESLHDASEIEQHFYEIQPDSRNAAVTQLLEHFRPVSTLAFCNTKAQCETLATELRARGFSALALHGDLDQREREDVLVQFANQSCSVLIATDVAARGLDIQTLEAVINVDVTPDAEMHIHRIGRTGRGNEKGLALSLCAPQEMRWANLIEQYQGAPLVWSNLAALKPAPGGRLRAPMVTLCIQGGKKDKLRPGDLLGALTGDAGLTATQVGKINILQFVSFVALDRHIAKEAYAKLSNSNIKGRRFRMRFMPGN</sequence>
<dbReference type="GO" id="GO:0003676">
    <property type="term" value="F:nucleic acid binding"/>
    <property type="evidence" value="ECO:0007669"/>
    <property type="project" value="InterPro"/>
</dbReference>
<dbReference type="GO" id="GO:0005524">
    <property type="term" value="F:ATP binding"/>
    <property type="evidence" value="ECO:0007669"/>
    <property type="project" value="UniProtKB-KW"/>
</dbReference>
<evidence type="ECO:0000256" key="3">
    <source>
        <dbReference type="ARBA" id="ARBA00022806"/>
    </source>
</evidence>
<dbReference type="InterPro" id="IPR027417">
    <property type="entry name" value="P-loop_NTPase"/>
</dbReference>
<dbReference type="EMBL" id="SMAJ01000005">
    <property type="protein sequence ID" value="TCT08593.1"/>
    <property type="molecule type" value="Genomic_DNA"/>
</dbReference>
<feature type="domain" description="Helicase C-terminal" evidence="9">
    <location>
        <begin position="226"/>
        <end position="388"/>
    </location>
</feature>
<evidence type="ECO:0000259" key="10">
    <source>
        <dbReference type="PROSITE" id="PS51195"/>
    </source>
</evidence>
<dbReference type="PANTHER" id="PTHR47959">
    <property type="entry name" value="ATP-DEPENDENT RNA HELICASE RHLE-RELATED"/>
    <property type="match status" value="1"/>
</dbReference>
<accession>A0A4R3M7M2</accession>
<proteinExistence type="inferred from homology"/>
<dbReference type="NCBIfam" id="NF008744">
    <property type="entry name" value="PRK11776.1"/>
    <property type="match status" value="1"/>
</dbReference>
<dbReference type="AlphaFoldDB" id="A0A4R3M7M2"/>
<dbReference type="PROSITE" id="PS00039">
    <property type="entry name" value="DEAD_ATP_HELICASE"/>
    <property type="match status" value="1"/>
</dbReference>
<dbReference type="PROSITE" id="PS51194">
    <property type="entry name" value="HELICASE_CTER"/>
    <property type="match status" value="1"/>
</dbReference>
<dbReference type="Pfam" id="PF03880">
    <property type="entry name" value="DbpA"/>
    <property type="match status" value="1"/>
</dbReference>
<dbReference type="InterPro" id="IPR011545">
    <property type="entry name" value="DEAD/DEAH_box_helicase_dom"/>
</dbReference>
<dbReference type="InterPro" id="IPR014014">
    <property type="entry name" value="RNA_helicase_DEAD_Q_motif"/>
</dbReference>
<evidence type="ECO:0000256" key="7">
    <source>
        <dbReference type="RuleBase" id="RU000492"/>
    </source>
</evidence>
<dbReference type="Gene3D" id="3.40.50.300">
    <property type="entry name" value="P-loop containing nucleotide triphosphate hydrolases"/>
    <property type="match status" value="2"/>
</dbReference>
<feature type="domain" description="DEAD-box RNA helicase Q" evidence="10">
    <location>
        <begin position="14"/>
        <end position="42"/>
    </location>
</feature>
<dbReference type="SMART" id="SM00490">
    <property type="entry name" value="HELICc"/>
    <property type="match status" value="1"/>
</dbReference>
<evidence type="ECO:0000259" key="8">
    <source>
        <dbReference type="PROSITE" id="PS51192"/>
    </source>
</evidence>